<dbReference type="InterPro" id="IPR037359">
    <property type="entry name" value="NST/OST"/>
</dbReference>
<keyword evidence="1" id="KW-0808">Transferase</keyword>
<feature type="compositionally biased region" description="Polar residues" evidence="2">
    <location>
        <begin position="331"/>
        <end position="341"/>
    </location>
</feature>
<name>A0ABP7MWR6_9GAMM</name>
<reference evidence="4" key="1">
    <citation type="journal article" date="2019" name="Int. J. Syst. Evol. Microbiol.">
        <title>The Global Catalogue of Microorganisms (GCM) 10K type strain sequencing project: providing services to taxonomists for standard genome sequencing and annotation.</title>
        <authorList>
            <consortium name="The Broad Institute Genomics Platform"/>
            <consortium name="The Broad Institute Genome Sequencing Center for Infectious Disease"/>
            <person name="Wu L."/>
            <person name="Ma J."/>
        </authorList>
    </citation>
    <scope>NUCLEOTIDE SEQUENCE [LARGE SCALE GENOMIC DNA]</scope>
    <source>
        <strain evidence="4">JCM 16916</strain>
    </source>
</reference>
<dbReference type="InterPro" id="IPR027417">
    <property type="entry name" value="P-loop_NTPase"/>
</dbReference>
<dbReference type="SUPFAM" id="SSF52540">
    <property type="entry name" value="P-loop containing nucleoside triphosphate hydrolases"/>
    <property type="match status" value="1"/>
</dbReference>
<keyword evidence="4" id="KW-1185">Reference proteome</keyword>
<accession>A0ABP7MWR6</accession>
<evidence type="ECO:0000256" key="1">
    <source>
        <dbReference type="ARBA" id="ARBA00022679"/>
    </source>
</evidence>
<evidence type="ECO:0000256" key="2">
    <source>
        <dbReference type="SAM" id="MobiDB-lite"/>
    </source>
</evidence>
<dbReference type="Proteomes" id="UP001501727">
    <property type="component" value="Unassembled WGS sequence"/>
</dbReference>
<protein>
    <recommendedName>
        <fullName evidence="5">Sulfotransferase domain-containing protein</fullName>
    </recommendedName>
</protein>
<dbReference type="EMBL" id="BAAAZU010000030">
    <property type="protein sequence ID" value="GAA3931664.1"/>
    <property type="molecule type" value="Genomic_DNA"/>
</dbReference>
<dbReference type="Gene3D" id="3.40.50.300">
    <property type="entry name" value="P-loop containing nucleotide triphosphate hydrolases"/>
    <property type="match status" value="1"/>
</dbReference>
<evidence type="ECO:0008006" key="5">
    <source>
        <dbReference type="Google" id="ProtNLM"/>
    </source>
</evidence>
<evidence type="ECO:0000313" key="4">
    <source>
        <dbReference type="Proteomes" id="UP001501727"/>
    </source>
</evidence>
<feature type="region of interest" description="Disordered" evidence="2">
    <location>
        <begin position="329"/>
        <end position="356"/>
    </location>
</feature>
<organism evidence="3 4">
    <name type="scientific">Luteimonas lutimaris</name>
    <dbReference type="NCBI Taxonomy" id="698645"/>
    <lineage>
        <taxon>Bacteria</taxon>
        <taxon>Pseudomonadati</taxon>
        <taxon>Pseudomonadota</taxon>
        <taxon>Gammaproteobacteria</taxon>
        <taxon>Lysobacterales</taxon>
        <taxon>Lysobacteraceae</taxon>
        <taxon>Luteimonas</taxon>
    </lineage>
</organism>
<proteinExistence type="predicted"/>
<comment type="caution">
    <text evidence="3">The sequence shown here is derived from an EMBL/GenBank/DDBJ whole genome shotgun (WGS) entry which is preliminary data.</text>
</comment>
<sequence>MMHYVCIGHAKCGTTLLDSVFRSSRIVGTPVVEKELKFFLPPNIDKERGRQRYVDEFEASGGGRAFTRTFEASPQYSQQKPEVLDAVLRLVGEVLRDVRIIICFRHPVLRAYSHYIHDIHKFALYGDQVYSPRPALLQKPFRSTFKESMPRLARSYSATLQRAIDVLGRERISLFFLEQDANHLDSWVARNFDAEVAQDVSTVAAGIGPVFARRPVPNYVVSESCLHAFGSNPGEYIRYQGLTVEDAARILQDRERWSLRLDPDEAKAISEEYFRSDIEKCMELTGDETFAQYLVPPSFTETAGLADMSLLESMHGVVLDRCGREDASLQGDASLSSQSAPEISAETDCGGDGGNK</sequence>
<dbReference type="PANTHER" id="PTHR10605">
    <property type="entry name" value="HEPARAN SULFATE SULFOTRANSFERASE"/>
    <property type="match status" value="1"/>
</dbReference>
<dbReference type="PANTHER" id="PTHR10605:SF56">
    <property type="entry name" value="BIFUNCTIONAL HEPARAN SULFATE N-DEACETYLASE_N-SULFOTRANSFERASE"/>
    <property type="match status" value="1"/>
</dbReference>
<dbReference type="RefSeq" id="WP_344760492.1">
    <property type="nucleotide sequence ID" value="NZ_BAAAZU010000030.1"/>
</dbReference>
<evidence type="ECO:0000313" key="3">
    <source>
        <dbReference type="EMBL" id="GAA3931664.1"/>
    </source>
</evidence>
<gene>
    <name evidence="3" type="ORF">GCM10022229_26490</name>
</gene>